<accession>A0A7V6CEA0</accession>
<evidence type="ECO:0000313" key="3">
    <source>
        <dbReference type="EMBL" id="HHQ16633.1"/>
    </source>
</evidence>
<keyword evidence="2" id="KW-0963">Cytoplasm</keyword>
<dbReference type="EC" id="3.1.1.96" evidence="2"/>
<dbReference type="PANTHER" id="PTHR10472:SF5">
    <property type="entry name" value="D-AMINOACYL-TRNA DEACYLASE 1"/>
    <property type="match status" value="1"/>
</dbReference>
<dbReference type="GO" id="GO:0043908">
    <property type="term" value="F:Ser(Gly)-tRNA(Ala) hydrolase activity"/>
    <property type="evidence" value="ECO:0007669"/>
    <property type="project" value="UniProtKB-UniRule"/>
</dbReference>
<feature type="short sequence motif" description="Gly-cisPro motif, important for rejection of L-amino acids" evidence="2">
    <location>
        <begin position="137"/>
        <end position="138"/>
    </location>
</feature>
<dbReference type="EMBL" id="DRWR01000121">
    <property type="protein sequence ID" value="HHQ16633.1"/>
    <property type="molecule type" value="Genomic_DNA"/>
</dbReference>
<dbReference type="PANTHER" id="PTHR10472">
    <property type="entry name" value="D-TYROSYL-TRNA TYR DEACYLASE"/>
    <property type="match status" value="1"/>
</dbReference>
<reference evidence="3" key="1">
    <citation type="journal article" date="2020" name="mSystems">
        <title>Genome- and Community-Level Interaction Insights into Carbon Utilization and Element Cycling Functions of Hydrothermarchaeota in Hydrothermal Sediment.</title>
        <authorList>
            <person name="Zhou Z."/>
            <person name="Liu Y."/>
            <person name="Xu W."/>
            <person name="Pan J."/>
            <person name="Luo Z.H."/>
            <person name="Li M."/>
        </authorList>
    </citation>
    <scope>NUCLEOTIDE SEQUENCE [LARGE SCALE GENOMIC DNA]</scope>
    <source>
        <strain evidence="3">SpSt-106</strain>
    </source>
</reference>
<keyword evidence="2" id="KW-0820">tRNA-binding</keyword>
<protein>
    <recommendedName>
        <fullName evidence="2">D-aminoacyl-tRNA deacylase</fullName>
        <shortName evidence="2">DTD</shortName>
        <ecNumber evidence="2">3.1.1.96</ecNumber>
    </recommendedName>
    <alternativeName>
        <fullName evidence="2">Gly-tRNA(Ala) deacylase</fullName>
        <ecNumber evidence="2">3.1.1.-</ecNumber>
    </alternativeName>
</protein>
<comment type="catalytic activity">
    <reaction evidence="2">
        <text>a D-aminoacyl-tRNA + H2O = a tRNA + a D-alpha-amino acid + H(+)</text>
        <dbReference type="Rhea" id="RHEA:13953"/>
        <dbReference type="Rhea" id="RHEA-COMP:10123"/>
        <dbReference type="Rhea" id="RHEA-COMP:10124"/>
        <dbReference type="ChEBI" id="CHEBI:15377"/>
        <dbReference type="ChEBI" id="CHEBI:15378"/>
        <dbReference type="ChEBI" id="CHEBI:59871"/>
        <dbReference type="ChEBI" id="CHEBI:78442"/>
        <dbReference type="ChEBI" id="CHEBI:79333"/>
        <dbReference type="EC" id="3.1.1.96"/>
    </reaction>
</comment>
<dbReference type="SUPFAM" id="SSF69500">
    <property type="entry name" value="DTD-like"/>
    <property type="match status" value="1"/>
</dbReference>
<comment type="domain">
    <text evidence="2">A Gly-cisPro motif from one monomer fits into the active site of the other monomer to allow specific chiral rejection of L-amino acids.</text>
</comment>
<comment type="subunit">
    <text evidence="2">Homodimer.</text>
</comment>
<keyword evidence="2 3" id="KW-0378">Hydrolase</keyword>
<dbReference type="InterPro" id="IPR003732">
    <property type="entry name" value="Daa-tRNA_deacyls_DTD"/>
</dbReference>
<dbReference type="InterPro" id="IPR023509">
    <property type="entry name" value="DTD-like_sf"/>
</dbReference>
<dbReference type="Gene3D" id="3.50.80.10">
    <property type="entry name" value="D-tyrosyl-tRNA(Tyr) deacylase"/>
    <property type="match status" value="1"/>
</dbReference>
<keyword evidence="2" id="KW-0694">RNA-binding</keyword>
<gene>
    <name evidence="2" type="primary">dtd</name>
    <name evidence="3" type="ORF">ENM15_07465</name>
</gene>
<evidence type="ECO:0000256" key="2">
    <source>
        <dbReference type="HAMAP-Rule" id="MF_00518"/>
    </source>
</evidence>
<comment type="subcellular location">
    <subcellularLocation>
        <location evidence="2">Cytoplasm</location>
    </subcellularLocation>
</comment>
<sequence>MKVVIQRVKKASILVESKLISEIGYGLLVLACVERGDDEEVLDWITEKIINLRIFPDENGKFNLSIKDIKGEILLVSNFTVCGLLKKGTRPTFHLAGEPEKAERFLKILSEKIKNKGISVKEGIFGAYMEVHLINDGPVTLYLEYPRKND</sequence>
<comment type="function">
    <text evidence="2">An aminoacyl-tRNA editing enzyme that deacylates mischarged D-aminoacyl-tRNAs. Also deacylates mischarged glycyl-tRNA(Ala), protecting cells against glycine mischarging by AlaRS. Acts via tRNA-based rather than protein-based catalysis; rejects L-amino acids rather than detecting D-amino acids in the active site. By recycling D-aminoacyl-tRNA to D-amino acids and free tRNA molecules, this enzyme counteracts the toxicity associated with the formation of D-aminoacyl-tRNA entities in vivo and helps enforce protein L-homochirality.</text>
</comment>
<dbReference type="GO" id="GO:0019478">
    <property type="term" value="P:D-amino acid catabolic process"/>
    <property type="evidence" value="ECO:0007669"/>
    <property type="project" value="UniProtKB-UniRule"/>
</dbReference>
<dbReference type="NCBIfam" id="TIGR00256">
    <property type="entry name" value="D-aminoacyl-tRNA deacylase"/>
    <property type="match status" value="1"/>
</dbReference>
<dbReference type="GO" id="GO:0051500">
    <property type="term" value="F:D-tyrosyl-tRNA(Tyr) deacylase activity"/>
    <property type="evidence" value="ECO:0007669"/>
    <property type="project" value="TreeGrafter"/>
</dbReference>
<comment type="similarity">
    <text evidence="1 2">Belongs to the DTD family.</text>
</comment>
<dbReference type="GO" id="GO:0000049">
    <property type="term" value="F:tRNA binding"/>
    <property type="evidence" value="ECO:0007669"/>
    <property type="project" value="UniProtKB-UniRule"/>
</dbReference>
<comment type="catalytic activity">
    <reaction evidence="2">
        <text>glycyl-tRNA(Ala) + H2O = tRNA(Ala) + glycine + H(+)</text>
        <dbReference type="Rhea" id="RHEA:53744"/>
        <dbReference type="Rhea" id="RHEA-COMP:9657"/>
        <dbReference type="Rhea" id="RHEA-COMP:13640"/>
        <dbReference type="ChEBI" id="CHEBI:15377"/>
        <dbReference type="ChEBI" id="CHEBI:15378"/>
        <dbReference type="ChEBI" id="CHEBI:57305"/>
        <dbReference type="ChEBI" id="CHEBI:78442"/>
        <dbReference type="ChEBI" id="CHEBI:78522"/>
    </reaction>
</comment>
<organism evidence="3">
    <name type="scientific">Thermodesulfobacterium geofontis</name>
    <dbReference type="NCBI Taxonomy" id="1295609"/>
    <lineage>
        <taxon>Bacteria</taxon>
        <taxon>Pseudomonadati</taxon>
        <taxon>Thermodesulfobacteriota</taxon>
        <taxon>Thermodesulfobacteria</taxon>
        <taxon>Thermodesulfobacteriales</taxon>
        <taxon>Thermodesulfobacteriaceae</taxon>
        <taxon>Thermodesulfobacterium</taxon>
    </lineage>
</organism>
<dbReference type="AlphaFoldDB" id="A0A7V6CEA0"/>
<dbReference type="GO" id="GO:0106026">
    <property type="term" value="F:Gly-tRNA(Ala) deacylase activity"/>
    <property type="evidence" value="ECO:0007669"/>
    <property type="project" value="UniProtKB-UniRule"/>
</dbReference>
<comment type="caution">
    <text evidence="3">The sequence shown here is derived from an EMBL/GenBank/DDBJ whole genome shotgun (WGS) entry which is preliminary data.</text>
</comment>
<evidence type="ECO:0000256" key="1">
    <source>
        <dbReference type="ARBA" id="ARBA00009673"/>
    </source>
</evidence>
<dbReference type="FunFam" id="3.50.80.10:FF:000001">
    <property type="entry name" value="D-aminoacyl-tRNA deacylase"/>
    <property type="match status" value="1"/>
</dbReference>
<dbReference type="EC" id="3.1.1.-" evidence="2"/>
<dbReference type="HAMAP" id="MF_00518">
    <property type="entry name" value="Deacylase_Dtd"/>
    <property type="match status" value="1"/>
</dbReference>
<dbReference type="Pfam" id="PF02580">
    <property type="entry name" value="Tyr_Deacylase"/>
    <property type="match status" value="1"/>
</dbReference>
<proteinExistence type="inferred from homology"/>
<name>A0A7V6CEA0_9BACT</name>
<dbReference type="GO" id="GO:0005737">
    <property type="term" value="C:cytoplasm"/>
    <property type="evidence" value="ECO:0007669"/>
    <property type="project" value="UniProtKB-SubCell"/>
</dbReference>